<feature type="transmembrane region" description="Helical" evidence="10">
    <location>
        <begin position="115"/>
        <end position="139"/>
    </location>
</feature>
<evidence type="ECO:0000256" key="10">
    <source>
        <dbReference type="RuleBase" id="RU362022"/>
    </source>
</evidence>
<reference evidence="11" key="1">
    <citation type="submission" date="2023-08" db="EMBL/GenBank/DDBJ databases">
        <authorList>
            <person name="Chen Y."/>
            <person name="Shah S."/>
            <person name="Dougan E. K."/>
            <person name="Thang M."/>
            <person name="Chan C."/>
        </authorList>
    </citation>
    <scope>NUCLEOTIDE SEQUENCE</scope>
</reference>
<keyword evidence="4 10" id="KW-0489">Methyltransferase</keyword>
<comment type="similarity">
    <text evidence="2 10">Belongs to the class VI-like SAM-binding methyltransferase superfamily. Isoprenylcysteine carboxyl methyltransferase family.</text>
</comment>
<dbReference type="EC" id="2.1.1.100" evidence="3 10"/>
<dbReference type="InterPro" id="IPR025770">
    <property type="entry name" value="PPMT_MeTrfase"/>
</dbReference>
<feature type="transmembrane region" description="Helical" evidence="10">
    <location>
        <begin position="87"/>
        <end position="106"/>
    </location>
</feature>
<dbReference type="InterPro" id="IPR007269">
    <property type="entry name" value="ICMT_MeTrfase"/>
</dbReference>
<comment type="catalytic activity">
    <reaction evidence="10">
        <text>[protein]-C-terminal S-[(2E,6E)-farnesyl]-L-cysteine + S-adenosyl-L-methionine = [protein]-C-terminal S-[(2E,6E)-farnesyl]-L-cysteine methyl ester + S-adenosyl-L-homocysteine</text>
        <dbReference type="Rhea" id="RHEA:21672"/>
        <dbReference type="Rhea" id="RHEA-COMP:12125"/>
        <dbReference type="Rhea" id="RHEA-COMP:12126"/>
        <dbReference type="ChEBI" id="CHEBI:57856"/>
        <dbReference type="ChEBI" id="CHEBI:59789"/>
        <dbReference type="ChEBI" id="CHEBI:90510"/>
        <dbReference type="ChEBI" id="CHEBI:90511"/>
        <dbReference type="EC" id="2.1.1.100"/>
    </reaction>
</comment>
<keyword evidence="6 10" id="KW-0949">S-adenosyl-L-methionine</keyword>
<evidence type="ECO:0000313" key="12">
    <source>
        <dbReference type="Proteomes" id="UP001178507"/>
    </source>
</evidence>
<dbReference type="GO" id="GO:0005789">
    <property type="term" value="C:endoplasmic reticulum membrane"/>
    <property type="evidence" value="ECO:0007669"/>
    <property type="project" value="UniProtKB-SubCell"/>
</dbReference>
<keyword evidence="7 10" id="KW-0812">Transmembrane</keyword>
<sequence length="277" mass="30053">MSEGMSAARRRIRWIGPAAVAVGLTLGWAAGLGQGRTSLIAVIFFLAVNWIPGEADSPGMLGLICLCLGGLMGCGLGAIAGDPRLPLFLISVTLFHLTEFTFCVLFHEKDIEFRAFLLTPVPAAGYSVAIVAAMAEFWVRCALGGFALPGLRTAEVVLGASLAFAGWALRTAALFTAQSNFTHLVASQKESGHRLVREGVYSLCRHPGYVGWFVWSVSTQILLGNILCFFAYAWVSWRFFAGRIPHEEEMLVRFFGDEYLEYAREVPAGIPNASQLA</sequence>
<dbReference type="PANTHER" id="PTHR12714">
    <property type="entry name" value="PROTEIN-S ISOPRENYLCYSTEINE O-METHYLTRANSFERASE"/>
    <property type="match status" value="1"/>
</dbReference>
<keyword evidence="9 10" id="KW-0472">Membrane</keyword>
<comment type="caution">
    <text evidence="11">The sequence shown here is derived from an EMBL/GenBank/DDBJ whole genome shotgun (WGS) entry which is preliminary data.</text>
</comment>
<keyword evidence="12" id="KW-1185">Reference proteome</keyword>
<evidence type="ECO:0000256" key="3">
    <source>
        <dbReference type="ARBA" id="ARBA00012151"/>
    </source>
</evidence>
<evidence type="ECO:0000256" key="9">
    <source>
        <dbReference type="ARBA" id="ARBA00023136"/>
    </source>
</evidence>
<feature type="transmembrane region" description="Helical" evidence="10">
    <location>
        <begin position="37"/>
        <end position="53"/>
    </location>
</feature>
<dbReference type="Pfam" id="PF04140">
    <property type="entry name" value="ICMT"/>
    <property type="match status" value="1"/>
</dbReference>
<keyword evidence="5" id="KW-0808">Transferase</keyword>
<feature type="transmembrane region" description="Helical" evidence="10">
    <location>
        <begin position="212"/>
        <end position="235"/>
    </location>
</feature>
<dbReference type="GO" id="GO:0032259">
    <property type="term" value="P:methylation"/>
    <property type="evidence" value="ECO:0007669"/>
    <property type="project" value="UniProtKB-KW"/>
</dbReference>
<protein>
    <recommendedName>
        <fullName evidence="3 10">Protein-S-isoprenylcysteine O-methyltransferase</fullName>
        <ecNumber evidence="3 10">2.1.1.100</ecNumber>
    </recommendedName>
</protein>
<evidence type="ECO:0000256" key="5">
    <source>
        <dbReference type="ARBA" id="ARBA00022679"/>
    </source>
</evidence>
<proteinExistence type="inferred from homology"/>
<evidence type="ECO:0000313" key="11">
    <source>
        <dbReference type="EMBL" id="CAJ1384181.1"/>
    </source>
</evidence>
<dbReference type="EMBL" id="CAUJNA010001090">
    <property type="protein sequence ID" value="CAJ1384181.1"/>
    <property type="molecule type" value="Genomic_DNA"/>
</dbReference>
<keyword evidence="8 10" id="KW-1133">Transmembrane helix</keyword>
<dbReference type="Gene3D" id="1.20.120.1630">
    <property type="match status" value="1"/>
</dbReference>
<evidence type="ECO:0000256" key="8">
    <source>
        <dbReference type="ARBA" id="ARBA00022989"/>
    </source>
</evidence>
<keyword evidence="10" id="KW-0256">Endoplasmic reticulum</keyword>
<name>A0AA36MYA1_9DINO</name>
<evidence type="ECO:0000256" key="6">
    <source>
        <dbReference type="ARBA" id="ARBA00022691"/>
    </source>
</evidence>
<evidence type="ECO:0000256" key="1">
    <source>
        <dbReference type="ARBA" id="ARBA00004141"/>
    </source>
</evidence>
<evidence type="ECO:0000256" key="7">
    <source>
        <dbReference type="ARBA" id="ARBA00022692"/>
    </source>
</evidence>
<feature type="transmembrane region" description="Helical" evidence="10">
    <location>
        <begin position="60"/>
        <end position="81"/>
    </location>
</feature>
<dbReference type="GO" id="GO:0004671">
    <property type="term" value="F:protein C-terminal S-isoprenylcysteine carboxyl O-methyltransferase activity"/>
    <property type="evidence" value="ECO:0007669"/>
    <property type="project" value="UniProtKB-EC"/>
</dbReference>
<gene>
    <name evidence="11" type="ORF">EVOR1521_LOCUS11092</name>
</gene>
<dbReference type="AlphaFoldDB" id="A0AA36MYA1"/>
<feature type="transmembrane region" description="Helical" evidence="10">
    <location>
        <begin position="12"/>
        <end position="31"/>
    </location>
</feature>
<dbReference type="PROSITE" id="PS51564">
    <property type="entry name" value="SAM_ICMT"/>
    <property type="match status" value="1"/>
</dbReference>
<comment type="subcellular location">
    <subcellularLocation>
        <location evidence="10">Endoplasmic reticulum membrane</location>
        <topology evidence="10">Multi-pass membrane protein</topology>
    </subcellularLocation>
    <subcellularLocation>
        <location evidence="1">Membrane</location>
        <topology evidence="1">Multi-pass membrane protein</topology>
    </subcellularLocation>
</comment>
<organism evidence="11 12">
    <name type="scientific">Effrenium voratum</name>
    <dbReference type="NCBI Taxonomy" id="2562239"/>
    <lineage>
        <taxon>Eukaryota</taxon>
        <taxon>Sar</taxon>
        <taxon>Alveolata</taxon>
        <taxon>Dinophyceae</taxon>
        <taxon>Suessiales</taxon>
        <taxon>Symbiodiniaceae</taxon>
        <taxon>Effrenium</taxon>
    </lineage>
</organism>
<dbReference type="Proteomes" id="UP001178507">
    <property type="component" value="Unassembled WGS sequence"/>
</dbReference>
<evidence type="ECO:0000256" key="4">
    <source>
        <dbReference type="ARBA" id="ARBA00022603"/>
    </source>
</evidence>
<evidence type="ECO:0000256" key="2">
    <source>
        <dbReference type="ARBA" id="ARBA00009140"/>
    </source>
</evidence>
<accession>A0AA36MYA1</accession>
<dbReference type="PANTHER" id="PTHR12714:SF9">
    <property type="entry name" value="PROTEIN-S-ISOPRENYLCYSTEINE O-METHYLTRANSFERASE"/>
    <property type="match status" value="1"/>
</dbReference>